<reference evidence="1" key="3">
    <citation type="submission" date="2023-05" db="EMBL/GenBank/DDBJ databases">
        <authorList>
            <person name="Smith C.H."/>
        </authorList>
    </citation>
    <scope>NUCLEOTIDE SEQUENCE</scope>
    <source>
        <strain evidence="1">CHS0354</strain>
        <tissue evidence="1">Mantle</tissue>
    </source>
</reference>
<dbReference type="Proteomes" id="UP001195483">
    <property type="component" value="Unassembled WGS sequence"/>
</dbReference>
<evidence type="ECO:0000313" key="2">
    <source>
        <dbReference type="Proteomes" id="UP001195483"/>
    </source>
</evidence>
<organism evidence="1 2">
    <name type="scientific">Potamilus streckersoni</name>
    <dbReference type="NCBI Taxonomy" id="2493646"/>
    <lineage>
        <taxon>Eukaryota</taxon>
        <taxon>Metazoa</taxon>
        <taxon>Spiralia</taxon>
        <taxon>Lophotrochozoa</taxon>
        <taxon>Mollusca</taxon>
        <taxon>Bivalvia</taxon>
        <taxon>Autobranchia</taxon>
        <taxon>Heteroconchia</taxon>
        <taxon>Palaeoheterodonta</taxon>
        <taxon>Unionida</taxon>
        <taxon>Unionoidea</taxon>
        <taxon>Unionidae</taxon>
        <taxon>Ambleminae</taxon>
        <taxon>Lampsilini</taxon>
        <taxon>Potamilus</taxon>
    </lineage>
</organism>
<sequence length="133" mass="14832">MGGVTDHIPDIWRFRNLFTIFANPLDGILTGNVVVPDPHDAVKDLVNLFEDIGNQLQLLFDNLPDLTPSVHCQNHNCKICMAIEALCMTTRYDAGNKELSLLIDINGYTVLNEKISKWRGGVNALRQTDIGLI</sequence>
<proteinExistence type="predicted"/>
<reference evidence="1" key="2">
    <citation type="journal article" date="2021" name="Genome Biol. Evol.">
        <title>Developing a high-quality reference genome for a parasitic bivalve with doubly uniparental inheritance (Bivalvia: Unionida).</title>
        <authorList>
            <person name="Smith C.H."/>
        </authorList>
    </citation>
    <scope>NUCLEOTIDE SEQUENCE</scope>
    <source>
        <strain evidence="1">CHS0354</strain>
        <tissue evidence="1">Mantle</tissue>
    </source>
</reference>
<dbReference type="EMBL" id="JAEAOA010001901">
    <property type="protein sequence ID" value="KAK3612387.1"/>
    <property type="molecule type" value="Genomic_DNA"/>
</dbReference>
<reference evidence="1" key="1">
    <citation type="journal article" date="2021" name="Genome Biol. Evol.">
        <title>A High-Quality Reference Genome for a Parasitic Bivalve with Doubly Uniparental Inheritance (Bivalvia: Unionida).</title>
        <authorList>
            <person name="Smith C.H."/>
        </authorList>
    </citation>
    <scope>NUCLEOTIDE SEQUENCE</scope>
    <source>
        <strain evidence="1">CHS0354</strain>
    </source>
</reference>
<accession>A0AAE0TLA2</accession>
<protein>
    <submittedName>
        <fullName evidence="1">Uncharacterized protein</fullName>
    </submittedName>
</protein>
<gene>
    <name evidence="1" type="ORF">CHS0354_031983</name>
</gene>
<comment type="caution">
    <text evidence="1">The sequence shown here is derived from an EMBL/GenBank/DDBJ whole genome shotgun (WGS) entry which is preliminary data.</text>
</comment>
<evidence type="ECO:0000313" key="1">
    <source>
        <dbReference type="EMBL" id="KAK3612387.1"/>
    </source>
</evidence>
<name>A0AAE0TLA2_9BIVA</name>
<dbReference type="AlphaFoldDB" id="A0AAE0TLA2"/>
<keyword evidence="2" id="KW-1185">Reference proteome</keyword>